<dbReference type="Gene3D" id="3.40.50.880">
    <property type="match status" value="1"/>
</dbReference>
<dbReference type="InterPro" id="IPR052158">
    <property type="entry name" value="INH-QAR"/>
</dbReference>
<dbReference type="RefSeq" id="WP_155360417.1">
    <property type="nucleotide sequence ID" value="NZ_BAAAHL010000004.1"/>
</dbReference>
<dbReference type="EMBL" id="BLAE01000073">
    <property type="protein sequence ID" value="GES15277.1"/>
    <property type="molecule type" value="Genomic_DNA"/>
</dbReference>
<keyword evidence="3" id="KW-1185">Reference proteome</keyword>
<reference evidence="2 3" key="1">
    <citation type="submission" date="2019-10" db="EMBL/GenBank/DDBJ databases">
        <title>Whole genome shotgun sequence of Acrocarpospora macrocephala NBRC 16266.</title>
        <authorList>
            <person name="Ichikawa N."/>
            <person name="Kimura A."/>
            <person name="Kitahashi Y."/>
            <person name="Komaki H."/>
            <person name="Oguchi A."/>
        </authorList>
    </citation>
    <scope>NUCLEOTIDE SEQUENCE [LARGE SCALE GENOMIC DNA]</scope>
    <source>
        <strain evidence="2 3">NBRC 16266</strain>
    </source>
</reference>
<dbReference type="PANTHER" id="PTHR43130">
    <property type="entry name" value="ARAC-FAMILY TRANSCRIPTIONAL REGULATOR"/>
    <property type="match status" value="1"/>
</dbReference>
<dbReference type="InterPro" id="IPR029062">
    <property type="entry name" value="Class_I_gatase-like"/>
</dbReference>
<organism evidence="2 3">
    <name type="scientific">Acrocarpospora macrocephala</name>
    <dbReference type="NCBI Taxonomy" id="150177"/>
    <lineage>
        <taxon>Bacteria</taxon>
        <taxon>Bacillati</taxon>
        <taxon>Actinomycetota</taxon>
        <taxon>Actinomycetes</taxon>
        <taxon>Streptosporangiales</taxon>
        <taxon>Streptosporangiaceae</taxon>
        <taxon>Acrocarpospora</taxon>
    </lineage>
</organism>
<gene>
    <name evidence="2" type="ORF">Amac_088740</name>
</gene>
<feature type="domain" description="DJ-1/PfpI" evidence="1">
    <location>
        <begin position="67"/>
        <end position="237"/>
    </location>
</feature>
<dbReference type="SUPFAM" id="SSF52317">
    <property type="entry name" value="Class I glutamine amidotransferase-like"/>
    <property type="match status" value="1"/>
</dbReference>
<evidence type="ECO:0000259" key="1">
    <source>
        <dbReference type="Pfam" id="PF01965"/>
    </source>
</evidence>
<dbReference type="Pfam" id="PF01965">
    <property type="entry name" value="DJ-1_PfpI"/>
    <property type="match status" value="1"/>
</dbReference>
<dbReference type="AlphaFoldDB" id="A0A5M3X0K7"/>
<evidence type="ECO:0000313" key="3">
    <source>
        <dbReference type="Proteomes" id="UP000331127"/>
    </source>
</evidence>
<protein>
    <recommendedName>
        <fullName evidence="1">DJ-1/PfpI domain-containing protein</fullName>
    </recommendedName>
</protein>
<dbReference type="Proteomes" id="UP000331127">
    <property type="component" value="Unassembled WGS sequence"/>
</dbReference>
<sequence>MTVHEAGTGKIRVWVRRVAVVLAALLVPAGVSAVNTVGKFGDLYRARADAVSVQPAAKVHDPAKPTVALLVGGSGANVADLLGPYEVLAGTGRFNTYVVSAGSRLVPLTGGLDIVPDLTFAELGRLLGERRDKLDAVVIPALQPPAPAEFDSINAWLRQQSAAGTLTVSVCAGARTLAATGLLDGRPATSHWTRLAGLRDDFPDVNWISGERYVDDGNVITTAGVLSGTDGALRIVERLVDMDTAREAAQAVHWRHYSPGVSARIPV</sequence>
<dbReference type="InterPro" id="IPR002818">
    <property type="entry name" value="DJ-1/PfpI"/>
</dbReference>
<dbReference type="PANTHER" id="PTHR43130:SF3">
    <property type="entry name" value="HTH-TYPE TRANSCRIPTIONAL REGULATOR RV1931C"/>
    <property type="match status" value="1"/>
</dbReference>
<dbReference type="OrthoDB" id="4265717at2"/>
<comment type="caution">
    <text evidence="2">The sequence shown here is derived from an EMBL/GenBank/DDBJ whole genome shotgun (WGS) entry which is preliminary data.</text>
</comment>
<proteinExistence type="predicted"/>
<evidence type="ECO:0000313" key="2">
    <source>
        <dbReference type="EMBL" id="GES15277.1"/>
    </source>
</evidence>
<accession>A0A5M3X0K7</accession>
<name>A0A5M3X0K7_9ACTN</name>